<evidence type="ECO:0000313" key="3">
    <source>
        <dbReference type="Proteomes" id="UP000095192"/>
    </source>
</evidence>
<sequence>MGTAHNQGAPSTPDGGSSLPLLVVVASSAALEEATPLGGPLLLQTLTEQLLLQLGSCLPDDGTGRSGVLCEEAQGCKSWRCCLRTKYYTAQVRALLVHPQLRSQAEPPTESQRICKNEQGLDRDERQRQDNGSREEGNFTPLAAPEAVVFVCSSDEHHELLARRHVVANAAERTTEGKQQPLQPLPFMMKNILLQQHDLQQQQHQHTQSDGQEVNPETSEWWVRNVPLKFLLSVHCDRNSRSCSFDCSTSSPIDHEVDTAVWIFGGDVFLEGMELCLVCRGANSNSHAASPSPPHKFAADAVSRQQHRLQKIAESLQYHMWPGLTRIKSVTESGSKDRSSVFGRAVNDRRGSGNSNVEDPAQGLEGGASRLVPDVSEEAHNNAHEEGQHSTDDAEVFDALTAAMLDLKQKGPHVSSKGRRQAAMRLASQLAALTIGTAYRATDFALFQITSLCVARPTVLLASATEIFASLERHDTLPRFPSKVVESPIPDRISRRME</sequence>
<dbReference type="AlphaFoldDB" id="A0A1D3D8F6"/>
<dbReference type="EMBL" id="JROU02000288">
    <property type="protein sequence ID" value="OEH79735.1"/>
    <property type="molecule type" value="Genomic_DNA"/>
</dbReference>
<evidence type="ECO:0000256" key="1">
    <source>
        <dbReference type="SAM" id="MobiDB-lite"/>
    </source>
</evidence>
<comment type="caution">
    <text evidence="2">The sequence shown here is derived from an EMBL/GenBank/DDBJ whole genome shotgun (WGS) entry which is preliminary data.</text>
</comment>
<accession>A0A1D3D8F6</accession>
<dbReference type="Proteomes" id="UP000095192">
    <property type="component" value="Unassembled WGS sequence"/>
</dbReference>
<protein>
    <submittedName>
        <fullName evidence="2">Uncharacterized protein</fullName>
    </submittedName>
</protein>
<keyword evidence="3" id="KW-1185">Reference proteome</keyword>
<name>A0A1D3D8F6_9EIME</name>
<evidence type="ECO:0000313" key="2">
    <source>
        <dbReference type="EMBL" id="OEH79735.1"/>
    </source>
</evidence>
<feature type="region of interest" description="Disordered" evidence="1">
    <location>
        <begin position="102"/>
        <end position="139"/>
    </location>
</feature>
<feature type="region of interest" description="Disordered" evidence="1">
    <location>
        <begin position="331"/>
        <end position="368"/>
    </location>
</feature>
<dbReference type="InParanoid" id="A0A1D3D8F6"/>
<organism evidence="2 3">
    <name type="scientific">Cyclospora cayetanensis</name>
    <dbReference type="NCBI Taxonomy" id="88456"/>
    <lineage>
        <taxon>Eukaryota</taxon>
        <taxon>Sar</taxon>
        <taxon>Alveolata</taxon>
        <taxon>Apicomplexa</taxon>
        <taxon>Conoidasida</taxon>
        <taxon>Coccidia</taxon>
        <taxon>Eucoccidiorida</taxon>
        <taxon>Eimeriorina</taxon>
        <taxon>Eimeriidae</taxon>
        <taxon>Cyclospora</taxon>
    </lineage>
</organism>
<proteinExistence type="predicted"/>
<reference evidence="2 3" key="1">
    <citation type="journal article" date="2016" name="BMC Genomics">
        <title>Comparative genomics reveals Cyclospora cayetanensis possesses coccidia-like metabolism and invasion components but unique surface antigens.</title>
        <authorList>
            <person name="Liu S."/>
            <person name="Wang L."/>
            <person name="Zheng H."/>
            <person name="Xu Z."/>
            <person name="Roellig D.M."/>
            <person name="Li N."/>
            <person name="Frace M.A."/>
            <person name="Tang K."/>
            <person name="Arrowood M.J."/>
            <person name="Moss D.M."/>
            <person name="Zhang L."/>
            <person name="Feng Y."/>
            <person name="Xiao L."/>
        </authorList>
    </citation>
    <scope>NUCLEOTIDE SEQUENCE [LARGE SCALE GENOMIC DNA]</scope>
    <source>
        <strain evidence="2 3">CHN_HEN01</strain>
    </source>
</reference>
<feature type="compositionally biased region" description="Basic and acidic residues" evidence="1">
    <location>
        <begin position="113"/>
        <end position="137"/>
    </location>
</feature>
<dbReference type="VEuPathDB" id="ToxoDB:LOC34619229"/>
<gene>
    <name evidence="2" type="ORF">cyc_02365</name>
</gene>
<dbReference type="VEuPathDB" id="ToxoDB:cyc_02365"/>